<dbReference type="AlphaFoldDB" id="A0A2T0SS80"/>
<sequence>MTLPDHVPDAVLPWAAALALLSVLGMWWVVRGVRYRAARTAARLRHARGAGSRALRVLLLTCLIGGAQFVGLALLPDPVSRAAVLLVPALITAARLSASARIPAHHVHPRGFR</sequence>
<evidence type="ECO:0000256" key="1">
    <source>
        <dbReference type="SAM" id="Phobius"/>
    </source>
</evidence>
<keyword evidence="3" id="KW-1185">Reference proteome</keyword>
<protein>
    <submittedName>
        <fullName evidence="2">Uncharacterized protein</fullName>
    </submittedName>
</protein>
<dbReference type="Proteomes" id="UP000239494">
    <property type="component" value="Unassembled WGS sequence"/>
</dbReference>
<feature type="transmembrane region" description="Helical" evidence="1">
    <location>
        <begin position="12"/>
        <end position="33"/>
    </location>
</feature>
<reference evidence="2 3" key="1">
    <citation type="submission" date="2018-03" db="EMBL/GenBank/DDBJ databases">
        <title>Genomic Encyclopedia of Archaeal and Bacterial Type Strains, Phase II (KMG-II): from individual species to whole genera.</title>
        <authorList>
            <person name="Goeker M."/>
        </authorList>
    </citation>
    <scope>NUCLEOTIDE SEQUENCE [LARGE SCALE GENOMIC DNA]</scope>
    <source>
        <strain evidence="2 3">DSM 44720</strain>
    </source>
</reference>
<evidence type="ECO:0000313" key="2">
    <source>
        <dbReference type="EMBL" id="PRY36272.1"/>
    </source>
</evidence>
<dbReference type="EMBL" id="PVTF01000012">
    <property type="protein sequence ID" value="PRY36272.1"/>
    <property type="molecule type" value="Genomic_DNA"/>
</dbReference>
<proteinExistence type="predicted"/>
<keyword evidence="1" id="KW-0812">Transmembrane</keyword>
<accession>A0A2T0SS80</accession>
<comment type="caution">
    <text evidence="2">The sequence shown here is derived from an EMBL/GenBank/DDBJ whole genome shotgun (WGS) entry which is preliminary data.</text>
</comment>
<gene>
    <name evidence="2" type="ORF">CLV43_112199</name>
</gene>
<keyword evidence="1" id="KW-1133">Transmembrane helix</keyword>
<name>A0A2T0SS80_9PSEU</name>
<feature type="transmembrane region" description="Helical" evidence="1">
    <location>
        <begin position="54"/>
        <end position="76"/>
    </location>
</feature>
<evidence type="ECO:0000313" key="3">
    <source>
        <dbReference type="Proteomes" id="UP000239494"/>
    </source>
</evidence>
<keyword evidence="1" id="KW-0472">Membrane</keyword>
<dbReference type="RefSeq" id="WP_106192811.1">
    <property type="nucleotide sequence ID" value="NZ_PVTF01000012.1"/>
</dbReference>
<organism evidence="2 3">
    <name type="scientific">Umezawaea tangerina</name>
    <dbReference type="NCBI Taxonomy" id="84725"/>
    <lineage>
        <taxon>Bacteria</taxon>
        <taxon>Bacillati</taxon>
        <taxon>Actinomycetota</taxon>
        <taxon>Actinomycetes</taxon>
        <taxon>Pseudonocardiales</taxon>
        <taxon>Pseudonocardiaceae</taxon>
        <taxon>Umezawaea</taxon>
    </lineage>
</organism>